<evidence type="ECO:0000256" key="4">
    <source>
        <dbReference type="ARBA" id="ARBA00022833"/>
    </source>
</evidence>
<reference evidence="15" key="1">
    <citation type="submission" date="2025-08" db="UniProtKB">
        <authorList>
            <consortium name="RefSeq"/>
        </authorList>
    </citation>
    <scope>IDENTIFICATION</scope>
</reference>
<evidence type="ECO:0000256" key="10">
    <source>
        <dbReference type="ARBA" id="ARBA00041760"/>
    </source>
</evidence>
<keyword evidence="3" id="KW-0378">Hydrolase</keyword>
<evidence type="ECO:0000256" key="12">
    <source>
        <dbReference type="SAM" id="MobiDB-lite"/>
    </source>
</evidence>
<dbReference type="PROSITE" id="PS50141">
    <property type="entry name" value="A_DEAMIN_EDITASE"/>
    <property type="match status" value="1"/>
</dbReference>
<evidence type="ECO:0000256" key="5">
    <source>
        <dbReference type="ARBA" id="ARBA00037026"/>
    </source>
</evidence>
<evidence type="ECO:0000256" key="9">
    <source>
        <dbReference type="ARBA" id="ARBA00040502"/>
    </source>
</evidence>
<evidence type="ECO:0000256" key="11">
    <source>
        <dbReference type="ARBA" id="ARBA00047635"/>
    </source>
</evidence>
<feature type="region of interest" description="Disordered" evidence="12">
    <location>
        <begin position="460"/>
        <end position="481"/>
    </location>
</feature>
<dbReference type="InterPro" id="IPR002466">
    <property type="entry name" value="A_deamin"/>
</dbReference>
<evidence type="ECO:0000259" key="13">
    <source>
        <dbReference type="PROSITE" id="PS50141"/>
    </source>
</evidence>
<comment type="similarity">
    <text evidence="7">Belongs to the ADAT1 family.</text>
</comment>
<feature type="region of interest" description="Disordered" evidence="12">
    <location>
        <begin position="161"/>
        <end position="216"/>
    </location>
</feature>
<accession>A0ABM0JR69</accession>
<evidence type="ECO:0000256" key="3">
    <source>
        <dbReference type="ARBA" id="ARBA00022801"/>
    </source>
</evidence>
<evidence type="ECO:0000256" key="7">
    <source>
        <dbReference type="ARBA" id="ARBA00038326"/>
    </source>
</evidence>
<feature type="compositionally biased region" description="Basic and acidic residues" evidence="12">
    <location>
        <begin position="166"/>
        <end position="178"/>
    </location>
</feature>
<gene>
    <name evidence="15" type="primary">LOC101860741</name>
</gene>
<evidence type="ECO:0000256" key="1">
    <source>
        <dbReference type="ARBA" id="ARBA00022694"/>
    </source>
</evidence>
<evidence type="ECO:0000256" key="6">
    <source>
        <dbReference type="ARBA" id="ARBA00037784"/>
    </source>
</evidence>
<dbReference type="PANTHER" id="PTHR46516">
    <property type="entry name" value="TRNA-SPECIFIC ADENOSINE DEAMINASE 1"/>
    <property type="match status" value="1"/>
</dbReference>
<feature type="compositionally biased region" description="Polar residues" evidence="12">
    <location>
        <begin position="258"/>
        <end position="267"/>
    </location>
</feature>
<dbReference type="Pfam" id="PF02137">
    <property type="entry name" value="A_deamin"/>
    <property type="match status" value="1"/>
</dbReference>
<evidence type="ECO:0000313" key="15">
    <source>
        <dbReference type="RefSeq" id="XP_005099618.1"/>
    </source>
</evidence>
<name>A0ABM0JR69_APLCA</name>
<keyword evidence="14" id="KW-1185">Reference proteome</keyword>
<feature type="compositionally biased region" description="Acidic residues" evidence="12">
    <location>
        <begin position="201"/>
        <end position="210"/>
    </location>
</feature>
<dbReference type="GeneID" id="101860741"/>
<comment type="function">
    <text evidence="6">Specifically deaminates adenosine-37 to inosine in tRNA-Ala.</text>
</comment>
<feature type="region of interest" description="Disordered" evidence="12">
    <location>
        <begin position="248"/>
        <end position="273"/>
    </location>
</feature>
<feature type="domain" description="A to I editase" evidence="13">
    <location>
        <begin position="75"/>
        <end position="560"/>
    </location>
</feature>
<evidence type="ECO:0000313" key="14">
    <source>
        <dbReference type="Proteomes" id="UP000694888"/>
    </source>
</evidence>
<dbReference type="RefSeq" id="XP_005099618.1">
    <property type="nucleotide sequence ID" value="XM_005099561.3"/>
</dbReference>
<dbReference type="PANTHER" id="PTHR46516:SF1">
    <property type="entry name" value="TRNA-SPECIFIC ADENOSINE DEAMINASE 1"/>
    <property type="match status" value="1"/>
</dbReference>
<keyword evidence="2" id="KW-0479">Metal-binding</keyword>
<dbReference type="EC" id="3.5.4.34" evidence="8"/>
<comment type="catalytic activity">
    <reaction evidence="11">
        <text>adenosine(37) in tRNA(Ala) + H2O + H(+) = inosine(37) in tRNA(Ala) + NH4(+)</text>
        <dbReference type="Rhea" id="RHEA:50968"/>
        <dbReference type="Rhea" id="RHEA-COMP:12855"/>
        <dbReference type="Rhea" id="RHEA-COMP:12856"/>
        <dbReference type="ChEBI" id="CHEBI:15377"/>
        <dbReference type="ChEBI" id="CHEBI:15378"/>
        <dbReference type="ChEBI" id="CHEBI:28938"/>
        <dbReference type="ChEBI" id="CHEBI:74411"/>
        <dbReference type="ChEBI" id="CHEBI:82852"/>
        <dbReference type="EC" id="3.5.4.34"/>
    </reaction>
</comment>
<evidence type="ECO:0000256" key="2">
    <source>
        <dbReference type="ARBA" id="ARBA00022723"/>
    </source>
</evidence>
<keyword evidence="1" id="KW-0819">tRNA processing</keyword>
<keyword evidence="4" id="KW-0862">Zinc</keyword>
<dbReference type="Proteomes" id="UP000694888">
    <property type="component" value="Unplaced"/>
</dbReference>
<comment type="cofactor">
    <cofactor evidence="5">
        <name>1D-myo-inositol hexakisphosphate</name>
        <dbReference type="ChEBI" id="CHEBI:58130"/>
    </cofactor>
</comment>
<dbReference type="SMART" id="SM00552">
    <property type="entry name" value="ADEAMc"/>
    <property type="match status" value="1"/>
</dbReference>
<evidence type="ECO:0000256" key="8">
    <source>
        <dbReference type="ARBA" id="ARBA00038940"/>
    </source>
</evidence>
<proteinExistence type="inferred from homology"/>
<protein>
    <recommendedName>
        <fullName evidence="9">tRNA-specific adenosine deaminase 1</fullName>
        <ecNumber evidence="8">3.5.4.34</ecNumber>
    </recommendedName>
    <alternativeName>
        <fullName evidence="10">tRNA-specific adenosine-37 deaminase</fullName>
    </alternativeName>
</protein>
<sequence>MSRKMREDFCNEESFPAEVAAAAHNKYKTLPKKGKPQKLKEWTLLSTVIMRYRQQSKDDNNVNGENKKYHLRAVALGTGSKCIGKSKMSNTGDVLNDSHAEILARRSFVRFLYEELKRVYAGQPSDVFIKPSPSNDNRCSLRPGVTFHFFTSHTPCGDASIFPKSTRKEKTGSSDKRASPTGSLGSEFLKCADQSQKAEENDLNIENDNDSTEKDGNKVAALTNCQSSITEGCVNSCEYRNSNEITDVVSRKRKSGSPGMNKQQSEGSVDDENIGHVVKKARHSEDRSLKLKSASNDEAEDIYRTGAKCVPGGGQDLHAPATLYHTVGLLRTKPGRGDRTESLSCSDKMARWNVLGCQGALLSMLLAEPIYFASVTVGRSPFCKSAMGRALYMRLTSPDVSFPAPYHLHQPVFLQAPDQDFEASKAAVQREANLAAKSGTSNQNIVPSSAAIAWFDSSQTNGSDHDVTVSGRRQGITKTDVNKPKARSRVCSWSLFRCFHDLLDETDPELLPTALRIENRKQLTYANAKLLAVPYQLAWAQLRECVFDTWLQKPRSFLNFTVES</sequence>
<organism evidence="14 15">
    <name type="scientific">Aplysia californica</name>
    <name type="common">California sea hare</name>
    <dbReference type="NCBI Taxonomy" id="6500"/>
    <lineage>
        <taxon>Eukaryota</taxon>
        <taxon>Metazoa</taxon>
        <taxon>Spiralia</taxon>
        <taxon>Lophotrochozoa</taxon>
        <taxon>Mollusca</taxon>
        <taxon>Gastropoda</taxon>
        <taxon>Heterobranchia</taxon>
        <taxon>Euthyneura</taxon>
        <taxon>Tectipleura</taxon>
        <taxon>Aplysiida</taxon>
        <taxon>Aplysioidea</taxon>
        <taxon>Aplysiidae</taxon>
        <taxon>Aplysia</taxon>
    </lineage>
</organism>